<feature type="domain" description="C2H2-type" evidence="11">
    <location>
        <begin position="677"/>
        <end position="704"/>
    </location>
</feature>
<feature type="binding site" evidence="9">
    <location>
        <position position="465"/>
    </location>
    <ligand>
        <name>Zn(2+)</name>
        <dbReference type="ChEBI" id="CHEBI:29105"/>
    </ligand>
</feature>
<keyword evidence="2 9" id="KW-0479">Metal-binding</keyword>
<dbReference type="OrthoDB" id="8068657at2759"/>
<evidence type="ECO:0000256" key="8">
    <source>
        <dbReference type="PROSITE-ProRule" id="PRU00042"/>
    </source>
</evidence>
<dbReference type="PROSITE" id="PS00028">
    <property type="entry name" value="ZINC_FINGER_C2H2_1"/>
    <property type="match status" value="6"/>
</dbReference>
<comment type="caution">
    <text evidence="13">The sequence shown here is derived from an EMBL/GenBank/DDBJ whole genome shotgun (WGS) entry which is preliminary data.</text>
</comment>
<evidence type="ECO:0000256" key="5">
    <source>
        <dbReference type="ARBA" id="ARBA00022833"/>
    </source>
</evidence>
<dbReference type="GO" id="GO:0005634">
    <property type="term" value="C:nucleus"/>
    <property type="evidence" value="ECO:0007669"/>
    <property type="project" value="UniProtKB-SubCell"/>
</dbReference>
<dbReference type="FunFam" id="3.30.160.60:FF:000446">
    <property type="entry name" value="Zinc finger protein"/>
    <property type="match status" value="2"/>
</dbReference>
<evidence type="ECO:0000256" key="6">
    <source>
        <dbReference type="ARBA" id="ARBA00023125"/>
    </source>
</evidence>
<dbReference type="EMBL" id="CAJVCH010046881">
    <property type="protein sequence ID" value="CAG7717555.1"/>
    <property type="molecule type" value="Genomic_DNA"/>
</dbReference>
<organism evidence="13 14">
    <name type="scientific">Allacma fusca</name>
    <dbReference type="NCBI Taxonomy" id="39272"/>
    <lineage>
        <taxon>Eukaryota</taxon>
        <taxon>Metazoa</taxon>
        <taxon>Ecdysozoa</taxon>
        <taxon>Arthropoda</taxon>
        <taxon>Hexapoda</taxon>
        <taxon>Collembola</taxon>
        <taxon>Symphypleona</taxon>
        <taxon>Sminthuridae</taxon>
        <taxon>Allacma</taxon>
    </lineage>
</organism>
<dbReference type="FunFam" id="3.30.160.60:FF:001450">
    <property type="entry name" value="zinc finger protein 774"/>
    <property type="match status" value="1"/>
</dbReference>
<feature type="binding site" evidence="9">
    <location>
        <position position="462"/>
    </location>
    <ligand>
        <name>Zn(2+)</name>
        <dbReference type="ChEBI" id="CHEBI:29105"/>
    </ligand>
</feature>
<feature type="domain" description="C2H2-type" evidence="11">
    <location>
        <begin position="737"/>
        <end position="765"/>
    </location>
</feature>
<dbReference type="FunFam" id="3.30.160.60:FF:000706">
    <property type="entry name" value="Zinc finger protein"/>
    <property type="match status" value="1"/>
</dbReference>
<dbReference type="Pfam" id="PF12874">
    <property type="entry name" value="zf-met"/>
    <property type="match status" value="2"/>
</dbReference>
<feature type="domain" description="C2H2-type" evidence="11">
    <location>
        <begin position="794"/>
        <end position="816"/>
    </location>
</feature>
<dbReference type="GO" id="GO:0008270">
    <property type="term" value="F:zinc ion binding"/>
    <property type="evidence" value="ECO:0007669"/>
    <property type="project" value="UniProtKB-UniRule"/>
</dbReference>
<feature type="binding site" evidence="9">
    <location>
        <position position="400"/>
    </location>
    <ligand>
        <name>Zn(2+)</name>
        <dbReference type="ChEBI" id="CHEBI:29105"/>
    </ligand>
</feature>
<dbReference type="PROSITE" id="PS51915">
    <property type="entry name" value="ZAD"/>
    <property type="match status" value="1"/>
</dbReference>
<name>A0A8J2NWW4_9HEXA</name>
<evidence type="ECO:0000256" key="9">
    <source>
        <dbReference type="PROSITE-ProRule" id="PRU01263"/>
    </source>
</evidence>
<keyword evidence="3" id="KW-0677">Repeat</keyword>
<dbReference type="GO" id="GO:0003677">
    <property type="term" value="F:DNA binding"/>
    <property type="evidence" value="ECO:0007669"/>
    <property type="project" value="UniProtKB-KW"/>
</dbReference>
<evidence type="ECO:0000259" key="11">
    <source>
        <dbReference type="PROSITE" id="PS50157"/>
    </source>
</evidence>
<evidence type="ECO:0000256" key="1">
    <source>
        <dbReference type="ARBA" id="ARBA00004123"/>
    </source>
</evidence>
<evidence type="ECO:0000256" key="4">
    <source>
        <dbReference type="ARBA" id="ARBA00022771"/>
    </source>
</evidence>
<dbReference type="InterPro" id="IPR013087">
    <property type="entry name" value="Znf_C2H2_type"/>
</dbReference>
<dbReference type="InterPro" id="IPR050888">
    <property type="entry name" value="ZnF_C2H2-type_TF"/>
</dbReference>
<keyword evidence="4 8" id="KW-0863">Zinc-finger</keyword>
<evidence type="ECO:0000256" key="7">
    <source>
        <dbReference type="ARBA" id="ARBA00023242"/>
    </source>
</evidence>
<feature type="domain" description="C2H2-type" evidence="11">
    <location>
        <begin position="850"/>
        <end position="877"/>
    </location>
</feature>
<feature type="domain" description="ZAD" evidence="12">
    <location>
        <begin position="398"/>
        <end position="489"/>
    </location>
</feature>
<dbReference type="InterPro" id="IPR012934">
    <property type="entry name" value="Znf_AD"/>
</dbReference>
<evidence type="ECO:0000256" key="3">
    <source>
        <dbReference type="ARBA" id="ARBA00022737"/>
    </source>
</evidence>
<keyword evidence="5 9" id="KW-0862">Zinc</keyword>
<keyword evidence="6" id="KW-0238">DNA-binding</keyword>
<sequence length="888" mass="99771">MEEGMVTLNINASGKLEPQVMEEVHDDQQTQLLVPNDGVFYNTIEITTDELSEQIHLQDPNRGLAQGSTADFKFELIAAGADLGSDYHVESIVLDGGDQEYQKNETQEVVIINAEDLQGQSASVEATVQALVHDHNVVKLGRAQKLDKTDVLGSINFGRKLETEDQGISKPKYILSSQFRQDQMSQPFFITSTDGKTYQIAPTNQVIQLSSDGGVSNVSQIGIPTPQMFPQVSTVPALQYVLPGNVNLVRNQMSFQLMNLPSVQLQDSASQNEILAALPTSPKSSLLDLKSSEKTDNLLSKSPVPTTSSILYEADLSTHGTVTTNSVVVPTVEEQSEEIPLNSTSPEEEKVTESSRNTISYVMAADTQNLSTANTINVSVPGMPGVVCQLQRYLYTQGLCRVCLLVKNDLVSIFEDVSITSNGLIENSRGPHAANRYNIIPAIKTLLDVEVNFGDGLPEQICLDCIDNLTSFSVFRKRIAIGQSKLNEILAQVQGSSTPTVIPELGEQDMRKTDVFRHAESIIQAKDILKYSSFSHLVERSLSDRVWEKIFQSLSVMVGFKSGKLKGVETYSIDQPYVNGWFCYSCNVTIHGSRENYRQHCVELHGAKSPEEVLFPCDICATSFTITDGCSVSQSYGEHWLQHFFFYECTECNKRMPSQKGLWVHRRSAHNAGDKIFQCTDCDKSFFKKAHLDAHKKTHLDPEERKRHLNWCKLCGKGLTSSLTAHMTSVHSNDRPWKCEICNKQFKRKEILNGHRETVHFNMKKYQCELCGEFLKSHSTKALHILRHKGEKPHACEVCDKRFYSTHSMKSHMLKHQDVGEVNCTTCGKVFKRKMYLVEHMRLHTGEKPHECHICGKQIRMKSNFFKHLKVHKRREAEKLAKQMEVIS</sequence>
<feature type="region of interest" description="Disordered" evidence="10">
    <location>
        <begin position="332"/>
        <end position="354"/>
    </location>
</feature>
<dbReference type="Proteomes" id="UP000708208">
    <property type="component" value="Unassembled WGS sequence"/>
</dbReference>
<gene>
    <name evidence="13" type="ORF">AFUS01_LOCUS7011</name>
</gene>
<evidence type="ECO:0000313" key="14">
    <source>
        <dbReference type="Proteomes" id="UP000708208"/>
    </source>
</evidence>
<reference evidence="13" key="1">
    <citation type="submission" date="2021-06" db="EMBL/GenBank/DDBJ databases">
        <authorList>
            <person name="Hodson N. C."/>
            <person name="Mongue J. A."/>
            <person name="Jaron S. K."/>
        </authorList>
    </citation>
    <scope>NUCLEOTIDE SEQUENCE</scope>
</reference>
<accession>A0A8J2NWW4</accession>
<dbReference type="Pfam" id="PF00096">
    <property type="entry name" value="zf-C2H2"/>
    <property type="match status" value="2"/>
</dbReference>
<evidence type="ECO:0000256" key="2">
    <source>
        <dbReference type="ARBA" id="ARBA00022723"/>
    </source>
</evidence>
<dbReference type="PROSITE" id="PS50157">
    <property type="entry name" value="ZINC_FINGER_C2H2_2"/>
    <property type="match status" value="7"/>
</dbReference>
<dbReference type="SMART" id="SM00355">
    <property type="entry name" value="ZnF_C2H2"/>
    <property type="match status" value="9"/>
</dbReference>
<dbReference type="Pfam" id="PF07776">
    <property type="entry name" value="zf-AD"/>
    <property type="match status" value="1"/>
</dbReference>
<evidence type="ECO:0000256" key="10">
    <source>
        <dbReference type="SAM" id="MobiDB-lite"/>
    </source>
</evidence>
<keyword evidence="14" id="KW-1185">Reference proteome</keyword>
<feature type="domain" description="C2H2-type" evidence="11">
    <location>
        <begin position="647"/>
        <end position="675"/>
    </location>
</feature>
<evidence type="ECO:0000259" key="12">
    <source>
        <dbReference type="PROSITE" id="PS51915"/>
    </source>
</evidence>
<protein>
    <submittedName>
        <fullName evidence="13">Uncharacterized protein</fullName>
    </submittedName>
</protein>
<proteinExistence type="predicted"/>
<dbReference type="AlphaFoldDB" id="A0A8J2NWW4"/>
<dbReference type="PANTHER" id="PTHR24406">
    <property type="entry name" value="TRANSCRIPTIONAL REPRESSOR CTCFL-RELATED"/>
    <property type="match status" value="1"/>
</dbReference>
<dbReference type="SMART" id="SM00868">
    <property type="entry name" value="zf-AD"/>
    <property type="match status" value="1"/>
</dbReference>
<dbReference type="Pfam" id="PF13912">
    <property type="entry name" value="zf-C2H2_6"/>
    <property type="match status" value="1"/>
</dbReference>
<feature type="binding site" evidence="9">
    <location>
        <position position="403"/>
    </location>
    <ligand>
        <name>Zn(2+)</name>
        <dbReference type="ChEBI" id="CHEBI:29105"/>
    </ligand>
</feature>
<feature type="domain" description="C2H2-type" evidence="11">
    <location>
        <begin position="766"/>
        <end position="793"/>
    </location>
</feature>
<feature type="domain" description="C2H2-type" evidence="11">
    <location>
        <begin position="822"/>
        <end position="849"/>
    </location>
</feature>
<evidence type="ECO:0000313" key="13">
    <source>
        <dbReference type="EMBL" id="CAG7717555.1"/>
    </source>
</evidence>
<comment type="subcellular location">
    <subcellularLocation>
        <location evidence="1">Nucleus</location>
    </subcellularLocation>
</comment>
<keyword evidence="7" id="KW-0539">Nucleus</keyword>